<dbReference type="InterPro" id="IPR041457">
    <property type="entry name" value="CxC2_KDZ-assoc"/>
</dbReference>
<comment type="caution">
    <text evidence="2">The sequence shown here is derived from an EMBL/GenBank/DDBJ whole genome shotgun (WGS) entry which is preliminary data.</text>
</comment>
<organism evidence="2 3">
    <name type="scientific">Armillaria luteobubalina</name>
    <dbReference type="NCBI Taxonomy" id="153913"/>
    <lineage>
        <taxon>Eukaryota</taxon>
        <taxon>Fungi</taxon>
        <taxon>Dikarya</taxon>
        <taxon>Basidiomycota</taxon>
        <taxon>Agaricomycotina</taxon>
        <taxon>Agaricomycetes</taxon>
        <taxon>Agaricomycetidae</taxon>
        <taxon>Agaricales</taxon>
        <taxon>Marasmiineae</taxon>
        <taxon>Physalacriaceae</taxon>
        <taxon>Armillaria</taxon>
    </lineage>
</organism>
<evidence type="ECO:0000313" key="2">
    <source>
        <dbReference type="EMBL" id="KAK0483059.1"/>
    </source>
</evidence>
<gene>
    <name evidence="2" type="ORF">EDD18DRAFT_1084378</name>
</gene>
<sequence>GDLYCASCCDSDRPLYCCLSYYEGFLYCNKCLVHHHYGNPFHHIQEWNRHCFIKNTLHMLGVHLALGHDEGDACPCTISSVLQVINVDSIHQLTVNYCNCRKALPCWQQLLHAHLFPSTVMEPQIVATFCSLEVFQLLSFMSKVMGYKFYHILARLMDNTGTTTPTIMSAWMHMIREWRHLKLLKPILQSGTLVVQCPACPWPGLNMPEGWQSDPENPCVHTFFLAINANFCLVQFHASNGQKDPSLNQGAAFLIEQEVFHRHITKYGHRLPHDLSNCSQHNTVKSVTRHQGQGLATSGTVTVDCAWHNCKNPSSVPILDVGEEQVQMDYFFLHRLLHSSPPQIVVSYDITCQWSKKLWEQIGIYPTDLMPAQGPSDITFLVLKFHLPTYIPCCHAWFSFWKTPNIGQTDGKAPEHGWGNTNKLAGSMKNMGPGSYLDTIDDHLGDFNWWKSTLLGEHSLAVSHHLHT</sequence>
<proteinExistence type="predicted"/>
<dbReference type="InterPro" id="IPR040521">
    <property type="entry name" value="KDZ"/>
</dbReference>
<dbReference type="Proteomes" id="UP001175228">
    <property type="component" value="Unassembled WGS sequence"/>
</dbReference>
<feature type="non-terminal residue" evidence="2">
    <location>
        <position position="1"/>
    </location>
</feature>
<accession>A0AA39UHQ7</accession>
<dbReference type="EMBL" id="JAUEPU010000061">
    <property type="protein sequence ID" value="KAK0483059.1"/>
    <property type="molecule type" value="Genomic_DNA"/>
</dbReference>
<protein>
    <recommendedName>
        <fullName evidence="1">CxC2-like cysteine cluster KDZ transposase-associated domain-containing protein</fullName>
    </recommendedName>
</protein>
<dbReference type="AlphaFoldDB" id="A0AA39UHQ7"/>
<dbReference type="Pfam" id="PF18758">
    <property type="entry name" value="KDZ"/>
    <property type="match status" value="1"/>
</dbReference>
<evidence type="ECO:0000259" key="1">
    <source>
        <dbReference type="Pfam" id="PF18803"/>
    </source>
</evidence>
<name>A0AA39UHQ7_9AGAR</name>
<keyword evidence="3" id="KW-1185">Reference proteome</keyword>
<feature type="domain" description="CxC2-like cysteine cluster KDZ transposase-associated" evidence="1">
    <location>
        <begin position="57"/>
        <end position="161"/>
    </location>
</feature>
<dbReference type="Pfam" id="PF18803">
    <property type="entry name" value="CxC2"/>
    <property type="match status" value="1"/>
</dbReference>
<reference evidence="2" key="1">
    <citation type="submission" date="2023-06" db="EMBL/GenBank/DDBJ databases">
        <authorList>
            <consortium name="Lawrence Berkeley National Laboratory"/>
            <person name="Ahrendt S."/>
            <person name="Sahu N."/>
            <person name="Indic B."/>
            <person name="Wong-Bajracharya J."/>
            <person name="Merenyi Z."/>
            <person name="Ke H.-M."/>
            <person name="Monk M."/>
            <person name="Kocsube S."/>
            <person name="Drula E."/>
            <person name="Lipzen A."/>
            <person name="Balint B."/>
            <person name="Henrissat B."/>
            <person name="Andreopoulos B."/>
            <person name="Martin F.M."/>
            <person name="Harder C.B."/>
            <person name="Rigling D."/>
            <person name="Ford K.L."/>
            <person name="Foster G.D."/>
            <person name="Pangilinan J."/>
            <person name="Papanicolaou A."/>
            <person name="Barry K."/>
            <person name="LaButti K."/>
            <person name="Viragh M."/>
            <person name="Koriabine M."/>
            <person name="Yan M."/>
            <person name="Riley R."/>
            <person name="Champramary S."/>
            <person name="Plett K.L."/>
            <person name="Tsai I.J."/>
            <person name="Slot J."/>
            <person name="Sipos G."/>
            <person name="Plett J."/>
            <person name="Nagy L.G."/>
            <person name="Grigoriev I.V."/>
        </authorList>
    </citation>
    <scope>NUCLEOTIDE SEQUENCE</scope>
    <source>
        <strain evidence="2">HWK02</strain>
    </source>
</reference>
<evidence type="ECO:0000313" key="3">
    <source>
        <dbReference type="Proteomes" id="UP001175228"/>
    </source>
</evidence>